<feature type="transmembrane region" description="Helical" evidence="6">
    <location>
        <begin position="398"/>
        <end position="418"/>
    </location>
</feature>
<evidence type="ECO:0000256" key="5">
    <source>
        <dbReference type="ARBA" id="ARBA00023136"/>
    </source>
</evidence>
<feature type="transmembrane region" description="Helical" evidence="6">
    <location>
        <begin position="124"/>
        <end position="143"/>
    </location>
</feature>
<evidence type="ECO:0000256" key="1">
    <source>
        <dbReference type="ARBA" id="ARBA00004651"/>
    </source>
</evidence>
<accession>A0A6C0R943</accession>
<dbReference type="InterPro" id="IPR050833">
    <property type="entry name" value="Poly_Biosynth_Transport"/>
</dbReference>
<feature type="transmembrane region" description="Helical" evidence="6">
    <location>
        <begin position="155"/>
        <end position="175"/>
    </location>
</feature>
<feature type="transmembrane region" description="Helical" evidence="6">
    <location>
        <begin position="97"/>
        <end position="118"/>
    </location>
</feature>
<keyword evidence="5 6" id="KW-0472">Membrane</keyword>
<dbReference type="AlphaFoldDB" id="A0A6C0R943"/>
<dbReference type="RefSeq" id="WP_163344913.1">
    <property type="nucleotide sequence ID" value="NZ_CP048409.1"/>
</dbReference>
<organism evidence="7 8">
    <name type="scientific">Draconibacterium halophilum</name>
    <dbReference type="NCBI Taxonomy" id="2706887"/>
    <lineage>
        <taxon>Bacteria</taxon>
        <taxon>Pseudomonadati</taxon>
        <taxon>Bacteroidota</taxon>
        <taxon>Bacteroidia</taxon>
        <taxon>Marinilabiliales</taxon>
        <taxon>Prolixibacteraceae</taxon>
        <taxon>Draconibacterium</taxon>
    </lineage>
</organism>
<feature type="transmembrane region" description="Helical" evidence="6">
    <location>
        <begin position="430"/>
        <end position="447"/>
    </location>
</feature>
<keyword evidence="2" id="KW-1003">Cell membrane</keyword>
<evidence type="ECO:0000256" key="4">
    <source>
        <dbReference type="ARBA" id="ARBA00022989"/>
    </source>
</evidence>
<evidence type="ECO:0000313" key="8">
    <source>
        <dbReference type="Proteomes" id="UP000474630"/>
    </source>
</evidence>
<dbReference type="GO" id="GO:0005886">
    <property type="term" value="C:plasma membrane"/>
    <property type="evidence" value="ECO:0007669"/>
    <property type="project" value="UniProtKB-SubCell"/>
</dbReference>
<dbReference type="EMBL" id="CP048409">
    <property type="protein sequence ID" value="QIA06984.1"/>
    <property type="molecule type" value="Genomic_DNA"/>
</dbReference>
<feature type="transmembrane region" description="Helical" evidence="6">
    <location>
        <begin position="307"/>
        <end position="330"/>
    </location>
</feature>
<evidence type="ECO:0000256" key="6">
    <source>
        <dbReference type="SAM" id="Phobius"/>
    </source>
</evidence>
<name>A0A6C0R943_9BACT</name>
<evidence type="ECO:0000256" key="2">
    <source>
        <dbReference type="ARBA" id="ARBA00022475"/>
    </source>
</evidence>
<dbReference type="PANTHER" id="PTHR30250">
    <property type="entry name" value="PST FAMILY PREDICTED COLANIC ACID TRANSPORTER"/>
    <property type="match status" value="1"/>
</dbReference>
<evidence type="ECO:0000256" key="3">
    <source>
        <dbReference type="ARBA" id="ARBA00022692"/>
    </source>
</evidence>
<comment type="subcellular location">
    <subcellularLocation>
        <location evidence="1">Cell membrane</location>
        <topology evidence="1">Multi-pass membrane protein</topology>
    </subcellularLocation>
</comment>
<keyword evidence="3 6" id="KW-0812">Transmembrane</keyword>
<proteinExistence type="predicted"/>
<dbReference type="KEGG" id="drc:G0Q07_04185"/>
<feature type="transmembrane region" description="Helical" evidence="6">
    <location>
        <begin position="374"/>
        <end position="392"/>
    </location>
</feature>
<feature type="transmembrane region" description="Helical" evidence="6">
    <location>
        <begin position="181"/>
        <end position="200"/>
    </location>
</feature>
<feature type="transmembrane region" description="Helical" evidence="6">
    <location>
        <begin position="342"/>
        <end position="362"/>
    </location>
</feature>
<dbReference type="PANTHER" id="PTHR30250:SF28">
    <property type="entry name" value="POLYSACCHARIDE BIOSYNTHESIS PROTEIN"/>
    <property type="match status" value="1"/>
</dbReference>
<protein>
    <submittedName>
        <fullName evidence="7">Oligosaccharide flippase family protein</fullName>
    </submittedName>
</protein>
<evidence type="ECO:0000313" key="7">
    <source>
        <dbReference type="EMBL" id="QIA06984.1"/>
    </source>
</evidence>
<feature type="transmembrane region" description="Helical" evidence="6">
    <location>
        <begin position="20"/>
        <end position="44"/>
    </location>
</feature>
<dbReference type="Pfam" id="PF13440">
    <property type="entry name" value="Polysacc_synt_3"/>
    <property type="match status" value="1"/>
</dbReference>
<dbReference type="Proteomes" id="UP000474630">
    <property type="component" value="Chromosome"/>
</dbReference>
<keyword evidence="4 6" id="KW-1133">Transmembrane helix</keyword>
<gene>
    <name evidence="7" type="ORF">G0Q07_04185</name>
</gene>
<sequence>MNISSYFRNRFHRFNQSDFYKNIASLFTGMVLARAVPFVFALAIARLYAPEQFGDFVLYLTIASVLSIVSTGKYEKAIILVDTPNERKLIGSFAQKINSGVNLIMLAIVGLIILVWQPDTNQKLHLLLVPLYAYFFSAIQLIRNIYISKKQFRRLSILEISRAFLTGVLQCAFFLFPSTGLFLGAVVAQLLTFIIFSFKVDEASHFRLGKFNVEEKALAQRYIKFPKFSIVSEVMNFVSSQLPVFLFKPFFGDKMLGLYSFSHRYISVPVQLLSISISSVYIQNAKTLDQTPAKLKELTYSLFRKQVFIGLVPFAILGFWGQQIFSVLFGSEWAFSGYLAQFIAPWLYFVMLGSPLSAILIVKEKQNVSMWYNILLLITRVASLVVGGLILKDVVSTVVLYSLSGVLFFAFLTIYSLFLAGVNLKQAGIYFFKMILLIIPIALLKIWL</sequence>
<reference evidence="7 8" key="1">
    <citation type="submission" date="2020-02" db="EMBL/GenBank/DDBJ databases">
        <title>Genome sequencing for Draconibacterium sp. strain M1.</title>
        <authorList>
            <person name="Park S.-J."/>
        </authorList>
    </citation>
    <scope>NUCLEOTIDE SEQUENCE [LARGE SCALE GENOMIC DNA]</scope>
    <source>
        <strain evidence="7 8">M1</strain>
    </source>
</reference>
<keyword evidence="8" id="KW-1185">Reference proteome</keyword>
<feature type="transmembrane region" description="Helical" evidence="6">
    <location>
        <begin position="56"/>
        <end position="74"/>
    </location>
</feature>